<gene>
    <name evidence="1" type="ORF">DIT68_12965</name>
</gene>
<organism evidence="1 2">
    <name type="scientific">Brumimicrobium oceani</name>
    <dbReference type="NCBI Taxonomy" id="2100725"/>
    <lineage>
        <taxon>Bacteria</taxon>
        <taxon>Pseudomonadati</taxon>
        <taxon>Bacteroidota</taxon>
        <taxon>Flavobacteriia</taxon>
        <taxon>Flavobacteriales</taxon>
        <taxon>Crocinitomicaceae</taxon>
        <taxon>Brumimicrobium</taxon>
    </lineage>
</organism>
<name>A0A2U2XA87_9FLAO</name>
<dbReference type="SUPFAM" id="SSF51126">
    <property type="entry name" value="Pectin lyase-like"/>
    <property type="match status" value="1"/>
</dbReference>
<accession>A0A2U2XA87</accession>
<evidence type="ECO:0000313" key="1">
    <source>
        <dbReference type="EMBL" id="PWH84631.1"/>
    </source>
</evidence>
<sequence length="394" mass="42912">MVHLKLKTTALIVSAILIGVTSCKKDEVEPTPTNPGPSGSDPATVLDCNYFNEDRVLVDNPNASVDYIVTCKIDIQGDIVIEPGVVIEFEQDAGFNVLTSLSAVGTAEKPIIFRGVENDPGFWRGVKYNSSNTLNELNYVHVHDAGGLAMGGNGEKAGVVLYGGSKLKMDNCLVTNSETHGLDASYQTSNLTSFKNNVFKNNNIPIKISLNQIDAIHESNKCKDNAKDFILVNTVHMKKANTWKKSDVKYRTNGDISLYELLTINPGVEIEMYQASKINVGSEGGLVAVGTAEDPIILTGVSKVPKAWQGIYINSPHPENEIAHVEFHYCGYGEPETNVWLWYNKTLNIHDVSFENGDGCGVNYKLHFGQAENQNLTIGSNITVDPGGCVSAEW</sequence>
<comment type="caution">
    <text evidence="1">The sequence shown here is derived from an EMBL/GenBank/DDBJ whole genome shotgun (WGS) entry which is preliminary data.</text>
</comment>
<evidence type="ECO:0000313" key="2">
    <source>
        <dbReference type="Proteomes" id="UP000245370"/>
    </source>
</evidence>
<dbReference type="Proteomes" id="UP000245370">
    <property type="component" value="Unassembled WGS sequence"/>
</dbReference>
<dbReference type="OrthoDB" id="1466733at2"/>
<reference evidence="1 2" key="1">
    <citation type="submission" date="2018-05" db="EMBL/GenBank/DDBJ databases">
        <title>Brumimicrobium oceani sp. nov., isolated from coastal sediment.</title>
        <authorList>
            <person name="Kou Y."/>
        </authorList>
    </citation>
    <scope>NUCLEOTIDE SEQUENCE [LARGE SCALE GENOMIC DNA]</scope>
    <source>
        <strain evidence="1 2">C305</strain>
    </source>
</reference>
<evidence type="ECO:0008006" key="3">
    <source>
        <dbReference type="Google" id="ProtNLM"/>
    </source>
</evidence>
<dbReference type="PROSITE" id="PS51257">
    <property type="entry name" value="PROKAR_LIPOPROTEIN"/>
    <property type="match status" value="1"/>
</dbReference>
<reference evidence="1 2" key="2">
    <citation type="submission" date="2018-05" db="EMBL/GenBank/DDBJ databases">
        <authorList>
            <person name="Lanie J.A."/>
            <person name="Ng W.-L."/>
            <person name="Kazmierczak K.M."/>
            <person name="Andrzejewski T.M."/>
            <person name="Davidsen T.M."/>
            <person name="Wayne K.J."/>
            <person name="Tettelin H."/>
            <person name="Glass J.I."/>
            <person name="Rusch D."/>
            <person name="Podicherti R."/>
            <person name="Tsui H.-C.T."/>
            <person name="Winkler M.E."/>
        </authorList>
    </citation>
    <scope>NUCLEOTIDE SEQUENCE [LARGE SCALE GENOMIC DNA]</scope>
    <source>
        <strain evidence="1 2">C305</strain>
    </source>
</reference>
<protein>
    <recommendedName>
        <fullName evidence="3">Right handed beta helix domain-containing protein</fullName>
    </recommendedName>
</protein>
<dbReference type="EMBL" id="QFRJ01000012">
    <property type="protein sequence ID" value="PWH84631.1"/>
    <property type="molecule type" value="Genomic_DNA"/>
</dbReference>
<dbReference type="RefSeq" id="WP_109360243.1">
    <property type="nucleotide sequence ID" value="NZ_QFRJ01000012.1"/>
</dbReference>
<proteinExistence type="predicted"/>
<dbReference type="AlphaFoldDB" id="A0A2U2XA87"/>
<dbReference type="InterPro" id="IPR011050">
    <property type="entry name" value="Pectin_lyase_fold/virulence"/>
</dbReference>
<keyword evidence="2" id="KW-1185">Reference proteome</keyword>